<sequence>MAESNTESRHPAADGLHLQPAGQILSALLDAQIGALAGVKPALPAIEKAAEICADALARGGRMGYAGAGSSGLMALADSLELAGTFGLPPERTPMMFAGGADALLHMKGAAEDDPRLAVADLDASGLQAGDAVLILTASGRTPYALTIAQEARARGITVVGFANVDGTPLLEMSDIAVLLRTGAEIVAGSTRMGAATAQKVALNMLSVLVGIRLGHVHDGYMVNLVADNAKLVDRAMRIVSNLASVPLPVAEAALTATQGAVKPAILVAQGMDPERAAAELERTGGHLQPLLA</sequence>
<dbReference type="Gene3D" id="3.40.50.10490">
    <property type="entry name" value="Glucose-6-phosphate isomerase like protein, domain 1"/>
    <property type="match status" value="1"/>
</dbReference>
<name>A0A418T7R5_9RHOB</name>
<evidence type="ECO:0000256" key="2">
    <source>
        <dbReference type="ARBA" id="ARBA00023277"/>
    </source>
</evidence>
<dbReference type="GO" id="GO:0009254">
    <property type="term" value="P:peptidoglycan turnover"/>
    <property type="evidence" value="ECO:0007669"/>
    <property type="project" value="TreeGrafter"/>
</dbReference>
<organism evidence="4 5">
    <name type="scientific">Paracoccus onubensis</name>
    <dbReference type="NCBI Taxonomy" id="1675788"/>
    <lineage>
        <taxon>Bacteria</taxon>
        <taxon>Pseudomonadati</taxon>
        <taxon>Pseudomonadota</taxon>
        <taxon>Alphaproteobacteria</taxon>
        <taxon>Rhodobacterales</taxon>
        <taxon>Paracoccaceae</taxon>
        <taxon>Paracoccus</taxon>
    </lineage>
</organism>
<dbReference type="PROSITE" id="PS51464">
    <property type="entry name" value="SIS"/>
    <property type="match status" value="1"/>
</dbReference>
<protein>
    <submittedName>
        <fullName evidence="4">N-acetylmuramic acid 6-phosphate etherase</fullName>
    </submittedName>
</protein>
<comment type="caution">
    <text evidence="4">The sequence shown here is derived from an EMBL/GenBank/DDBJ whole genome shotgun (WGS) entry which is preliminary data.</text>
</comment>
<dbReference type="RefSeq" id="WP_119744965.1">
    <property type="nucleotide sequence ID" value="NZ_QZCG01000001.1"/>
</dbReference>
<dbReference type="PANTHER" id="PTHR10088">
    <property type="entry name" value="GLUCOKINASE REGULATORY PROTEIN"/>
    <property type="match status" value="1"/>
</dbReference>
<dbReference type="GO" id="GO:0097367">
    <property type="term" value="F:carbohydrate derivative binding"/>
    <property type="evidence" value="ECO:0007669"/>
    <property type="project" value="InterPro"/>
</dbReference>
<dbReference type="Pfam" id="PF13580">
    <property type="entry name" value="SIS_2"/>
    <property type="match status" value="1"/>
</dbReference>
<feature type="domain" description="SIS" evidence="3">
    <location>
        <begin position="53"/>
        <end position="216"/>
    </location>
</feature>
<evidence type="ECO:0000313" key="4">
    <source>
        <dbReference type="EMBL" id="RJE89227.1"/>
    </source>
</evidence>
<dbReference type="SUPFAM" id="SSF53697">
    <property type="entry name" value="SIS domain"/>
    <property type="match status" value="1"/>
</dbReference>
<dbReference type="GO" id="GO:0016835">
    <property type="term" value="F:carbon-oxygen lyase activity"/>
    <property type="evidence" value="ECO:0007669"/>
    <property type="project" value="InterPro"/>
</dbReference>
<dbReference type="Proteomes" id="UP000284202">
    <property type="component" value="Unassembled WGS sequence"/>
</dbReference>
<keyword evidence="2" id="KW-0119">Carbohydrate metabolism</keyword>
<dbReference type="InterPro" id="IPR005488">
    <property type="entry name" value="Etherase_MurQ"/>
</dbReference>
<accession>A0A418T7R5</accession>
<evidence type="ECO:0000313" key="5">
    <source>
        <dbReference type="Proteomes" id="UP000284202"/>
    </source>
</evidence>
<dbReference type="GO" id="GO:0046348">
    <property type="term" value="P:amino sugar catabolic process"/>
    <property type="evidence" value="ECO:0007669"/>
    <property type="project" value="InterPro"/>
</dbReference>
<keyword evidence="5" id="KW-1185">Reference proteome</keyword>
<dbReference type="CDD" id="cd05007">
    <property type="entry name" value="SIS_Etherase"/>
    <property type="match status" value="1"/>
</dbReference>
<keyword evidence="1" id="KW-0456">Lyase</keyword>
<proteinExistence type="predicted"/>
<dbReference type="InterPro" id="IPR046348">
    <property type="entry name" value="SIS_dom_sf"/>
</dbReference>
<dbReference type="PANTHER" id="PTHR10088:SF4">
    <property type="entry name" value="GLUCOKINASE REGULATORY PROTEIN"/>
    <property type="match status" value="1"/>
</dbReference>
<dbReference type="InterPro" id="IPR040190">
    <property type="entry name" value="MURQ/GCKR"/>
</dbReference>
<evidence type="ECO:0000256" key="1">
    <source>
        <dbReference type="ARBA" id="ARBA00023239"/>
    </source>
</evidence>
<dbReference type="OrthoDB" id="9813395at2"/>
<dbReference type="EMBL" id="QZCG01000001">
    <property type="protein sequence ID" value="RJE89227.1"/>
    <property type="molecule type" value="Genomic_DNA"/>
</dbReference>
<reference evidence="5" key="1">
    <citation type="submission" date="2018-09" db="EMBL/GenBank/DDBJ databases">
        <title>Acidovorax cavernicola nov. sp. isolated from Gruta de las Maravillas (Aracena, Spain).</title>
        <authorList>
            <person name="Jurado V."/>
            <person name="Gutierrez-Patricio S."/>
            <person name="Gonzalez-Pimentel J.L."/>
            <person name="Miller A.Z."/>
            <person name="Laiz L."/>
            <person name="Saiz-Jimenez C."/>
        </authorList>
    </citation>
    <scope>NUCLEOTIDE SEQUENCE [LARGE SCALE GENOMIC DNA]</scope>
    <source>
        <strain evidence="5">1011MAR3C25</strain>
    </source>
</reference>
<dbReference type="AlphaFoldDB" id="A0A418T7R5"/>
<gene>
    <name evidence="4" type="ORF">D3P04_00810</name>
</gene>
<dbReference type="InterPro" id="IPR001347">
    <property type="entry name" value="SIS_dom"/>
</dbReference>
<dbReference type="Gene3D" id="1.10.8.1080">
    <property type="match status" value="1"/>
</dbReference>
<dbReference type="GO" id="GO:0016803">
    <property type="term" value="F:ether hydrolase activity"/>
    <property type="evidence" value="ECO:0007669"/>
    <property type="project" value="TreeGrafter"/>
</dbReference>
<evidence type="ECO:0000259" key="3">
    <source>
        <dbReference type="PROSITE" id="PS51464"/>
    </source>
</evidence>
<dbReference type="NCBIfam" id="NF003915">
    <property type="entry name" value="PRK05441.1"/>
    <property type="match status" value="1"/>
</dbReference>